<dbReference type="RefSeq" id="WP_169749403.1">
    <property type="nucleotide sequence ID" value="NZ_CP059736.1"/>
</dbReference>
<organism evidence="1 2">
    <name type="scientific">Thalassomonas actiniarum</name>
    <dbReference type="NCBI Taxonomy" id="485447"/>
    <lineage>
        <taxon>Bacteria</taxon>
        <taxon>Pseudomonadati</taxon>
        <taxon>Pseudomonadota</taxon>
        <taxon>Gammaproteobacteria</taxon>
        <taxon>Alteromonadales</taxon>
        <taxon>Colwelliaceae</taxon>
        <taxon>Thalassomonas</taxon>
    </lineage>
</organism>
<dbReference type="EMBL" id="CP059736">
    <property type="protein sequence ID" value="WDE02162.1"/>
    <property type="molecule type" value="Genomic_DNA"/>
</dbReference>
<keyword evidence="2" id="KW-1185">Reference proteome</keyword>
<sequence length="58" mass="6404">MKLQLNKKKLKNLSKDKNALPAAMTPQIAGGRDTRFSADDYATCPYTETCGCQTSYLC</sequence>
<evidence type="ECO:0000313" key="1">
    <source>
        <dbReference type="EMBL" id="WDE02162.1"/>
    </source>
</evidence>
<proteinExistence type="predicted"/>
<evidence type="ECO:0000313" key="2">
    <source>
        <dbReference type="Proteomes" id="UP000032568"/>
    </source>
</evidence>
<dbReference type="Proteomes" id="UP000032568">
    <property type="component" value="Chromosome pTact"/>
</dbReference>
<name>A0AAE9YYV7_9GAMM</name>
<accession>A0AAE9YYV7</accession>
<protein>
    <submittedName>
        <fullName evidence="1">Uncharacterized protein</fullName>
    </submittedName>
</protein>
<gene>
    <name evidence="1" type="ORF">SG35_030875</name>
</gene>
<reference evidence="1 2" key="1">
    <citation type="journal article" date="2015" name="Genome Announc.">
        <title>Draft Genome Sequences of Marine Isolates of Thalassomonas viridans and Thalassomonas actiniarum.</title>
        <authorList>
            <person name="Olonade I."/>
            <person name="van Zyl L.J."/>
            <person name="Trindade M."/>
        </authorList>
    </citation>
    <scope>NUCLEOTIDE SEQUENCE [LARGE SCALE GENOMIC DNA]</scope>
    <source>
        <strain evidence="1 2">A5K-106</strain>
    </source>
</reference>
<dbReference type="KEGG" id="tact:SG35_030875"/>
<dbReference type="AlphaFoldDB" id="A0AAE9YYV7"/>
<reference evidence="1 2" key="2">
    <citation type="journal article" date="2022" name="Mar. Drugs">
        <title>Bioassay-Guided Fractionation Leads to the Detection of Cholic Acid Generated by the Rare Thalassomonas sp.</title>
        <authorList>
            <person name="Pheiffer F."/>
            <person name="Schneider Y.K."/>
            <person name="Hansen E.H."/>
            <person name="Andersen J.H."/>
            <person name="Isaksson J."/>
            <person name="Busche T."/>
            <person name="R C."/>
            <person name="Kalinowski J."/>
            <person name="Zyl L.V."/>
            <person name="Trindade M."/>
        </authorList>
    </citation>
    <scope>NUCLEOTIDE SEQUENCE [LARGE SCALE GENOMIC DNA]</scope>
    <source>
        <strain evidence="1 2">A5K-106</strain>
    </source>
</reference>